<organism evidence="1 2">
    <name type="scientific">Panagrolaimus sp. JU765</name>
    <dbReference type="NCBI Taxonomy" id="591449"/>
    <lineage>
        <taxon>Eukaryota</taxon>
        <taxon>Metazoa</taxon>
        <taxon>Ecdysozoa</taxon>
        <taxon>Nematoda</taxon>
        <taxon>Chromadorea</taxon>
        <taxon>Rhabditida</taxon>
        <taxon>Tylenchina</taxon>
        <taxon>Panagrolaimomorpha</taxon>
        <taxon>Panagrolaimoidea</taxon>
        <taxon>Panagrolaimidae</taxon>
        <taxon>Panagrolaimus</taxon>
    </lineage>
</organism>
<name>A0AC34Q2S2_9BILA</name>
<evidence type="ECO:0000313" key="2">
    <source>
        <dbReference type="WBParaSite" id="JU765_v2.g12408.t1"/>
    </source>
</evidence>
<evidence type="ECO:0000313" key="1">
    <source>
        <dbReference type="Proteomes" id="UP000887576"/>
    </source>
</evidence>
<accession>A0AC34Q2S2</accession>
<dbReference type="WBParaSite" id="JU765_v2.g12408.t1">
    <property type="protein sequence ID" value="JU765_v2.g12408.t1"/>
    <property type="gene ID" value="JU765_v2.g12408"/>
</dbReference>
<protein>
    <submittedName>
        <fullName evidence="2">Cytochrome P450</fullName>
    </submittedName>
</protein>
<reference evidence="2" key="1">
    <citation type="submission" date="2022-11" db="UniProtKB">
        <authorList>
            <consortium name="WormBaseParasite"/>
        </authorList>
    </citation>
    <scope>IDENTIFICATION</scope>
</reference>
<dbReference type="Proteomes" id="UP000887576">
    <property type="component" value="Unplaced"/>
</dbReference>
<proteinExistence type="predicted"/>
<sequence>MVFWHIFLVIFLWIIFYNFYWKRRNLPPGPIPWPFVGSIPLLFWEKPGTGAEIFLRWRKKYGPIYCYWIGEIPIVTVNDYDAMIESFVKNPDVFTGKFTIPKMDKFFRGGTYGIVFTEGELWKEQRRFALQVFRNLGMGRNVIEEKILDEVSGMIECLTTDSQYDVCDLPWRFEVCVGSIINSLLFGYRFEGEKLKEFKFLKKLLSRHMRSIADPYTMMLVQDVDLLKHIFQKTYKKYEENRNHFFGFFNQQIEEHEKEIILDSIDEPTDYVEAFLRIMHENEKKGIKETNY</sequence>